<feature type="region of interest" description="Disordered" evidence="2">
    <location>
        <begin position="163"/>
        <end position="185"/>
    </location>
</feature>
<organism evidence="3">
    <name type="scientific">Hydra vulgaris</name>
    <name type="common">Hydra</name>
    <name type="synonym">Hydra attenuata</name>
    <dbReference type="NCBI Taxonomy" id="6087"/>
    <lineage>
        <taxon>Eukaryota</taxon>
        <taxon>Metazoa</taxon>
        <taxon>Cnidaria</taxon>
        <taxon>Hydrozoa</taxon>
        <taxon>Hydroidolina</taxon>
        <taxon>Anthoathecata</taxon>
        <taxon>Aplanulata</taxon>
        <taxon>Hydridae</taxon>
        <taxon>Hydra</taxon>
    </lineage>
</organism>
<comment type="subcellular location">
    <subcellularLocation>
        <location evidence="1">Membrane</location>
        <topology evidence="1">Multi-pass membrane protein</topology>
    </subcellularLocation>
</comment>
<sequence length="316" mass="36918">SIETMVSALLSKVIMMVFGTLYPAYRSYKAVKNKDVREYVKWMMYWIIFAFFITAETFADVFIAWLPLYYEVKIVFIIWLLSPATKGSSILYRKFVHPRLQKHEKEIDHYIARAQKSSYATLVDVGKKGFNVATNTLMKTAITGQYQILESIRRYNSMQELGDADHTDASERKQSSRYNNYQPPININYNPENDIDMLQSQYEPLVDVREEEKNLQRAVLLSQSEMSYSHESIQKKTYDEEQLAPQISNDLYTSVSTTSYSSNTLPRVRKSKKPIYESNFQFDKDDGYNDIYSSYIDVKSNYGSFKSAMIRTDKLY</sequence>
<comment type="similarity">
    <text evidence="1">Belongs to the DP1 family.</text>
</comment>
<keyword evidence="1" id="KW-1133">Transmembrane helix</keyword>
<protein>
    <recommendedName>
        <fullName evidence="1">Receptor expression-enhancing protein</fullName>
    </recommendedName>
</protein>
<evidence type="ECO:0000256" key="2">
    <source>
        <dbReference type="SAM" id="MobiDB-lite"/>
    </source>
</evidence>
<reference evidence="3" key="1">
    <citation type="journal article" date="2013" name="Genome Biol. Evol.">
        <title>Punctuated emergences of genetic and phenotypic innovations in eumetazoan, bilaterian, euteleostome, and hominidae ancestors.</title>
        <authorList>
            <person name="Wenger Y."/>
            <person name="Galliot B."/>
        </authorList>
    </citation>
    <scope>NUCLEOTIDE SEQUENCE</scope>
    <source>
        <tissue evidence="3">Whole animals</tissue>
    </source>
</reference>
<keyword evidence="1" id="KW-0472">Membrane</keyword>
<keyword evidence="1" id="KW-0812">Transmembrane</keyword>
<feature type="compositionally biased region" description="Basic and acidic residues" evidence="2">
    <location>
        <begin position="163"/>
        <end position="174"/>
    </location>
</feature>
<proteinExistence type="evidence at transcript level"/>
<evidence type="ECO:0000313" key="3">
    <source>
        <dbReference type="EMBL" id="CDG67292.1"/>
    </source>
</evidence>
<dbReference type="Pfam" id="PF03134">
    <property type="entry name" value="TB2_DP1_HVA22"/>
    <property type="match status" value="1"/>
</dbReference>
<name>T2M5S4_HYDVU</name>
<dbReference type="GO" id="GO:0005881">
    <property type="term" value="C:cytoplasmic microtubule"/>
    <property type="evidence" value="ECO:0007669"/>
    <property type="project" value="TreeGrafter"/>
</dbReference>
<feature type="transmembrane region" description="Helical" evidence="1">
    <location>
        <begin position="6"/>
        <end position="25"/>
    </location>
</feature>
<evidence type="ECO:0000256" key="1">
    <source>
        <dbReference type="RuleBase" id="RU362006"/>
    </source>
</evidence>
<dbReference type="GO" id="GO:0008017">
    <property type="term" value="F:microtubule binding"/>
    <property type="evidence" value="ECO:0007669"/>
    <property type="project" value="TreeGrafter"/>
</dbReference>
<keyword evidence="3" id="KW-0675">Receptor</keyword>
<accession>T2M5S4</accession>
<dbReference type="GO" id="GO:0071786">
    <property type="term" value="P:endoplasmic reticulum tubular network organization"/>
    <property type="evidence" value="ECO:0007669"/>
    <property type="project" value="TreeGrafter"/>
</dbReference>
<dbReference type="GO" id="GO:0005789">
    <property type="term" value="C:endoplasmic reticulum membrane"/>
    <property type="evidence" value="ECO:0007669"/>
    <property type="project" value="TreeGrafter"/>
</dbReference>
<dbReference type="PANTHER" id="PTHR12300">
    <property type="entry name" value="HVA22-LIKE PROTEINS"/>
    <property type="match status" value="1"/>
</dbReference>
<feature type="transmembrane region" description="Helical" evidence="1">
    <location>
        <begin position="45"/>
        <end position="68"/>
    </location>
</feature>
<dbReference type="OrthoDB" id="10009287at2759"/>
<dbReference type="InterPro" id="IPR004345">
    <property type="entry name" value="TB2_DP1_HVA22"/>
</dbReference>
<feature type="non-terminal residue" evidence="3">
    <location>
        <position position="1"/>
    </location>
</feature>
<dbReference type="AlphaFoldDB" id="T2M5S4"/>
<dbReference type="EMBL" id="HAAD01001060">
    <property type="protein sequence ID" value="CDG67292.1"/>
    <property type="molecule type" value="mRNA"/>
</dbReference>
<gene>
    <name evidence="3" type="primary">REEP1</name>
</gene>
<dbReference type="PANTHER" id="PTHR12300:SF117">
    <property type="entry name" value="LP05237P-RELATED"/>
    <property type="match status" value="1"/>
</dbReference>
<dbReference type="GO" id="GO:0071782">
    <property type="term" value="C:endoplasmic reticulum tubular network"/>
    <property type="evidence" value="ECO:0007669"/>
    <property type="project" value="TreeGrafter"/>
</dbReference>